<evidence type="ECO:0000313" key="2">
    <source>
        <dbReference type="EMBL" id="QBQ55111.1"/>
    </source>
</evidence>
<dbReference type="RefSeq" id="WP_134358379.1">
    <property type="nucleotide sequence ID" value="NZ_CP038033.1"/>
</dbReference>
<sequence>MLLATHLAAKTVPLSGVKAHAHTVTLTLPPILDSALCREFWEAAQQARDTGIKVIIDLEKTLSIRDSGYTLLWMLKDSLDKEPADLLLVGCHPALKRALQLRGFGPHFTLL</sequence>
<dbReference type="PROSITE" id="PS50801">
    <property type="entry name" value="STAS"/>
    <property type="match status" value="1"/>
</dbReference>
<dbReference type="InterPro" id="IPR002645">
    <property type="entry name" value="STAS_dom"/>
</dbReference>
<dbReference type="Gene3D" id="3.30.750.24">
    <property type="entry name" value="STAS domain"/>
    <property type="match status" value="1"/>
</dbReference>
<dbReference type="AlphaFoldDB" id="A0A4P7BYH0"/>
<dbReference type="KEGG" id="nwr:E3U44_11775"/>
<dbReference type="EMBL" id="CP038033">
    <property type="protein sequence ID" value="QBQ55111.1"/>
    <property type="molecule type" value="Genomic_DNA"/>
</dbReference>
<dbReference type="SUPFAM" id="SSF52091">
    <property type="entry name" value="SpoIIaa-like"/>
    <property type="match status" value="1"/>
</dbReference>
<dbReference type="OrthoDB" id="278639at2"/>
<proteinExistence type="predicted"/>
<name>A0A4P7BYH0_9GAMM</name>
<evidence type="ECO:0000259" key="1">
    <source>
        <dbReference type="PROSITE" id="PS50801"/>
    </source>
</evidence>
<gene>
    <name evidence="2" type="ORF">E3U44_11775</name>
</gene>
<accession>A0A4P7BYH0</accession>
<dbReference type="Proteomes" id="UP000294325">
    <property type="component" value="Chromosome"/>
</dbReference>
<feature type="domain" description="STAS" evidence="1">
    <location>
        <begin position="54"/>
        <end position="111"/>
    </location>
</feature>
<evidence type="ECO:0000313" key="3">
    <source>
        <dbReference type="Proteomes" id="UP000294325"/>
    </source>
</evidence>
<reference evidence="2 3" key="1">
    <citation type="submission" date="2019-03" db="EMBL/GenBank/DDBJ databases">
        <title>The genome sequence of Nitrosococcus wardiae strain D1FHST reveals the archetypal metabolic capacity of ammonia-oxidizing Gammaproteobacteria.</title>
        <authorList>
            <person name="Wang L."/>
            <person name="Lim C.K."/>
            <person name="Hanson T.E."/>
            <person name="Dang H."/>
            <person name="Klotz M.G."/>
        </authorList>
    </citation>
    <scope>NUCLEOTIDE SEQUENCE [LARGE SCALE GENOMIC DNA]</scope>
    <source>
        <strain evidence="2 3">D1FHS</strain>
    </source>
</reference>
<keyword evidence="3" id="KW-1185">Reference proteome</keyword>
<protein>
    <submittedName>
        <fullName evidence="2">Anti-sigma factor antagonist</fullName>
    </submittedName>
</protein>
<organism evidence="2 3">
    <name type="scientific">Nitrosococcus wardiae</name>
    <dbReference type="NCBI Taxonomy" id="1814290"/>
    <lineage>
        <taxon>Bacteria</taxon>
        <taxon>Pseudomonadati</taxon>
        <taxon>Pseudomonadota</taxon>
        <taxon>Gammaproteobacteria</taxon>
        <taxon>Chromatiales</taxon>
        <taxon>Chromatiaceae</taxon>
        <taxon>Nitrosococcus</taxon>
    </lineage>
</organism>
<dbReference type="InterPro" id="IPR036513">
    <property type="entry name" value="STAS_dom_sf"/>
</dbReference>